<evidence type="ECO:0000313" key="1">
    <source>
        <dbReference type="EMBL" id="TGO76121.1"/>
    </source>
</evidence>
<dbReference type="Proteomes" id="UP000297229">
    <property type="component" value="Unassembled WGS sequence"/>
</dbReference>
<evidence type="ECO:0000313" key="2">
    <source>
        <dbReference type="Proteomes" id="UP000297229"/>
    </source>
</evidence>
<proteinExistence type="predicted"/>
<reference evidence="1 2" key="1">
    <citation type="submission" date="2017-12" db="EMBL/GenBank/DDBJ databases">
        <title>Comparative genomics of Botrytis spp.</title>
        <authorList>
            <person name="Valero-Jimenez C.A."/>
            <person name="Tapia P."/>
            <person name="Veloso J."/>
            <person name="Silva-Moreno E."/>
            <person name="Staats M."/>
            <person name="Valdes J.H."/>
            <person name="Van Kan J.A.L."/>
        </authorList>
    </citation>
    <scope>NUCLEOTIDE SEQUENCE [LARGE SCALE GENOMIC DNA]</scope>
    <source>
        <strain evidence="1 2">Be9601</strain>
    </source>
</reference>
<gene>
    <name evidence="1" type="ORF">BELL_0173g00080</name>
</gene>
<organism evidence="1 2">
    <name type="scientific">Botrytis elliptica</name>
    <dbReference type="NCBI Taxonomy" id="278938"/>
    <lineage>
        <taxon>Eukaryota</taxon>
        <taxon>Fungi</taxon>
        <taxon>Dikarya</taxon>
        <taxon>Ascomycota</taxon>
        <taxon>Pezizomycotina</taxon>
        <taxon>Leotiomycetes</taxon>
        <taxon>Helotiales</taxon>
        <taxon>Sclerotiniaceae</taxon>
        <taxon>Botrytis</taxon>
    </lineage>
</organism>
<dbReference type="EMBL" id="PQXM01000172">
    <property type="protein sequence ID" value="TGO76121.1"/>
    <property type="molecule type" value="Genomic_DNA"/>
</dbReference>
<comment type="caution">
    <text evidence="1">The sequence shown here is derived from an EMBL/GenBank/DDBJ whole genome shotgun (WGS) entry which is preliminary data.</text>
</comment>
<keyword evidence="2" id="KW-1185">Reference proteome</keyword>
<protein>
    <submittedName>
        <fullName evidence="1">Uncharacterized protein</fullName>
    </submittedName>
</protein>
<sequence length="106" mass="12195">MDINFSQEMVANTLAEMSTIEILGGQSKAFQQRSRTQIDQDANKRLTTMAQSFMDLLPQSLHPFDHDNSPRSSRAFQRMGHECFPFPFSDSNVDDKPLLWFPPDKE</sequence>
<accession>A0A4Z1JQR9</accession>
<name>A0A4Z1JQR9_9HELO</name>
<dbReference type="AlphaFoldDB" id="A0A4Z1JQR9"/>